<evidence type="ECO:0000259" key="1">
    <source>
        <dbReference type="Pfam" id="PF00078"/>
    </source>
</evidence>
<dbReference type="Pfam" id="PF00078">
    <property type="entry name" value="RVT_1"/>
    <property type="match status" value="1"/>
</dbReference>
<reference evidence="2 3" key="1">
    <citation type="submission" date="2013-11" db="EMBL/GenBank/DDBJ databases">
        <title>Genome sequencing of Stegodyphus mimosarum.</title>
        <authorList>
            <person name="Bechsgaard J."/>
        </authorList>
    </citation>
    <scope>NUCLEOTIDE SEQUENCE [LARGE SCALE GENOMIC DNA]</scope>
</reference>
<feature type="domain" description="Reverse transcriptase" evidence="1">
    <location>
        <begin position="1"/>
        <end position="81"/>
    </location>
</feature>
<organism evidence="2 3">
    <name type="scientific">Stegodyphus mimosarum</name>
    <name type="common">African social velvet spider</name>
    <dbReference type="NCBI Taxonomy" id="407821"/>
    <lineage>
        <taxon>Eukaryota</taxon>
        <taxon>Metazoa</taxon>
        <taxon>Ecdysozoa</taxon>
        <taxon>Arthropoda</taxon>
        <taxon>Chelicerata</taxon>
        <taxon>Arachnida</taxon>
        <taxon>Araneae</taxon>
        <taxon>Araneomorphae</taxon>
        <taxon>Entelegynae</taxon>
        <taxon>Eresoidea</taxon>
        <taxon>Eresidae</taxon>
        <taxon>Stegodyphus</taxon>
    </lineage>
</organism>
<gene>
    <name evidence="2" type="ORF">X975_04464</name>
</gene>
<accession>A0A087UBK0</accession>
<dbReference type="Proteomes" id="UP000054359">
    <property type="component" value="Unassembled WGS sequence"/>
</dbReference>
<dbReference type="GO" id="GO:0071897">
    <property type="term" value="P:DNA biosynthetic process"/>
    <property type="evidence" value="ECO:0007669"/>
    <property type="project" value="UniProtKB-ARBA"/>
</dbReference>
<sequence length="113" mass="12850">MPFGLSGASGTFQREMNCALQSHSDYAQGYVDDVVIFLKIFEEHLKHITLVLDTLEKLGFSVRLEKCAFAAKKHKYLGCIIGGDKHGPDEERIKAIRKLVRPVTKKKEIQDRF</sequence>
<evidence type="ECO:0000313" key="2">
    <source>
        <dbReference type="EMBL" id="KFM74739.1"/>
    </source>
</evidence>
<dbReference type="OrthoDB" id="6435356at2759"/>
<feature type="non-terminal residue" evidence="2">
    <location>
        <position position="113"/>
    </location>
</feature>
<dbReference type="InterPro" id="IPR043502">
    <property type="entry name" value="DNA/RNA_pol_sf"/>
</dbReference>
<protein>
    <submittedName>
        <fullName evidence="2">Retrovirus-related Pol polyprotein from transposon 17.6</fullName>
    </submittedName>
</protein>
<dbReference type="SUPFAM" id="SSF56672">
    <property type="entry name" value="DNA/RNA polymerases"/>
    <property type="match status" value="1"/>
</dbReference>
<dbReference type="InterPro" id="IPR043128">
    <property type="entry name" value="Rev_trsase/Diguanyl_cyclase"/>
</dbReference>
<proteinExistence type="predicted"/>
<dbReference type="EMBL" id="KK119100">
    <property type="protein sequence ID" value="KFM74739.1"/>
    <property type="molecule type" value="Genomic_DNA"/>
</dbReference>
<dbReference type="STRING" id="407821.A0A087UBK0"/>
<evidence type="ECO:0000313" key="3">
    <source>
        <dbReference type="Proteomes" id="UP000054359"/>
    </source>
</evidence>
<dbReference type="Gene3D" id="3.30.70.270">
    <property type="match status" value="1"/>
</dbReference>
<dbReference type="OMA" id="IASIDMM"/>
<dbReference type="PANTHER" id="PTHR33064">
    <property type="entry name" value="POL PROTEIN"/>
    <property type="match status" value="1"/>
</dbReference>
<dbReference type="PANTHER" id="PTHR33064:SF29">
    <property type="entry name" value="PEPTIDASE A2 DOMAIN-CONTAINING PROTEIN-RELATED"/>
    <property type="match status" value="1"/>
</dbReference>
<dbReference type="AlphaFoldDB" id="A0A087UBK0"/>
<keyword evidence="3" id="KW-1185">Reference proteome</keyword>
<dbReference type="InterPro" id="IPR000477">
    <property type="entry name" value="RT_dom"/>
</dbReference>
<dbReference type="InterPro" id="IPR051320">
    <property type="entry name" value="Viral_Replic_Matur_Polypro"/>
</dbReference>
<name>A0A087UBK0_STEMI</name>